<dbReference type="AlphaFoldDB" id="A0A9Q8LJ13"/>
<sequence>MPKKLRKNEIDVTSSASSAILTPLFTPTIEAANDSAGRSNTSAIGESNAGGIPFPSYRSKLTKPTKGLMSKALCTVEDKIEATMDEVGAIKLDMLGLTAQLYQVQTMQAIADIWLEEKLRELKAGPMGKKVSSKKVSSKEGTVLKTTASAAKKEDGVKFFDRSGVPLKLAGVVAFAAWVGSTEGMEVYGVVLTVGLAAVVLSILVSEEMAVHEKKQ</sequence>
<dbReference type="KEGG" id="ffu:CLAFUR5_06241"/>
<feature type="transmembrane region" description="Helical" evidence="1">
    <location>
        <begin position="165"/>
        <end position="181"/>
    </location>
</feature>
<dbReference type="EMBL" id="CP090167">
    <property type="protein sequence ID" value="UJO18296.1"/>
    <property type="molecule type" value="Genomic_DNA"/>
</dbReference>
<keyword evidence="1" id="KW-1133">Transmembrane helix</keyword>
<reference evidence="2" key="1">
    <citation type="submission" date="2021-12" db="EMBL/GenBank/DDBJ databases">
        <authorList>
            <person name="Zaccaron A."/>
            <person name="Stergiopoulos I."/>
        </authorList>
    </citation>
    <scope>NUCLEOTIDE SEQUENCE</scope>
    <source>
        <strain evidence="2">Race5_Kim</strain>
    </source>
</reference>
<keyword evidence="3" id="KW-1185">Reference proteome</keyword>
<evidence type="ECO:0000313" key="2">
    <source>
        <dbReference type="EMBL" id="UJO18296.1"/>
    </source>
</evidence>
<keyword evidence="1" id="KW-0812">Transmembrane</keyword>
<name>A0A9Q8LJ13_PASFU</name>
<keyword evidence="1" id="KW-0472">Membrane</keyword>
<proteinExistence type="predicted"/>
<organism evidence="2 3">
    <name type="scientific">Passalora fulva</name>
    <name type="common">Tomato leaf mold</name>
    <name type="synonym">Cladosporium fulvum</name>
    <dbReference type="NCBI Taxonomy" id="5499"/>
    <lineage>
        <taxon>Eukaryota</taxon>
        <taxon>Fungi</taxon>
        <taxon>Dikarya</taxon>
        <taxon>Ascomycota</taxon>
        <taxon>Pezizomycotina</taxon>
        <taxon>Dothideomycetes</taxon>
        <taxon>Dothideomycetidae</taxon>
        <taxon>Mycosphaerellales</taxon>
        <taxon>Mycosphaerellaceae</taxon>
        <taxon>Fulvia</taxon>
    </lineage>
</organism>
<feature type="transmembrane region" description="Helical" evidence="1">
    <location>
        <begin position="187"/>
        <end position="206"/>
    </location>
</feature>
<evidence type="ECO:0000313" key="3">
    <source>
        <dbReference type="Proteomes" id="UP000756132"/>
    </source>
</evidence>
<gene>
    <name evidence="2" type="ORF">CLAFUR5_06241</name>
</gene>
<reference evidence="2" key="2">
    <citation type="journal article" date="2022" name="Microb. Genom.">
        <title>A chromosome-scale genome assembly of the tomato pathogen Cladosporium fulvum reveals a compartmentalized genome architecture and the presence of a dispensable chromosome.</title>
        <authorList>
            <person name="Zaccaron A.Z."/>
            <person name="Chen L.H."/>
            <person name="Samaras A."/>
            <person name="Stergiopoulos I."/>
        </authorList>
    </citation>
    <scope>NUCLEOTIDE SEQUENCE</scope>
    <source>
        <strain evidence="2">Race5_Kim</strain>
    </source>
</reference>
<protein>
    <submittedName>
        <fullName evidence="2">Uncharacterized protein</fullName>
    </submittedName>
</protein>
<dbReference type="RefSeq" id="XP_047762662.1">
    <property type="nucleotide sequence ID" value="XM_047905389.1"/>
</dbReference>
<dbReference type="Proteomes" id="UP000756132">
    <property type="component" value="Chromosome 5"/>
</dbReference>
<accession>A0A9Q8LJ13</accession>
<dbReference type="GeneID" id="71986119"/>
<evidence type="ECO:0000256" key="1">
    <source>
        <dbReference type="SAM" id="Phobius"/>
    </source>
</evidence>